<dbReference type="Pfam" id="PF08240">
    <property type="entry name" value="ADH_N"/>
    <property type="match status" value="1"/>
</dbReference>
<keyword evidence="1" id="KW-0479">Metal-binding</keyword>
<evidence type="ECO:0000313" key="5">
    <source>
        <dbReference type="EMBL" id="CAB4548356.1"/>
    </source>
</evidence>
<dbReference type="InterPro" id="IPR020843">
    <property type="entry name" value="ER"/>
</dbReference>
<dbReference type="InterPro" id="IPR050129">
    <property type="entry name" value="Zn_alcohol_dh"/>
</dbReference>
<organism evidence="9">
    <name type="scientific">freshwater metagenome</name>
    <dbReference type="NCBI Taxonomy" id="449393"/>
    <lineage>
        <taxon>unclassified sequences</taxon>
        <taxon>metagenomes</taxon>
        <taxon>ecological metagenomes</taxon>
    </lineage>
</organism>
<dbReference type="PANTHER" id="PTHR43401">
    <property type="entry name" value="L-THREONINE 3-DEHYDROGENASE"/>
    <property type="match status" value="1"/>
</dbReference>
<evidence type="ECO:0000313" key="8">
    <source>
        <dbReference type="EMBL" id="CAB4627591.1"/>
    </source>
</evidence>
<evidence type="ECO:0000313" key="6">
    <source>
        <dbReference type="EMBL" id="CAB4556605.1"/>
    </source>
</evidence>
<dbReference type="SUPFAM" id="SSF50129">
    <property type="entry name" value="GroES-like"/>
    <property type="match status" value="1"/>
</dbReference>
<dbReference type="Gene3D" id="3.40.50.720">
    <property type="entry name" value="NAD(P)-binding Rossmann-like Domain"/>
    <property type="match status" value="1"/>
</dbReference>
<dbReference type="InterPro" id="IPR011032">
    <property type="entry name" value="GroES-like_sf"/>
</dbReference>
<dbReference type="SUPFAM" id="SSF51735">
    <property type="entry name" value="NAD(P)-binding Rossmann-fold domains"/>
    <property type="match status" value="1"/>
</dbReference>
<accession>A0A6J6JZF5</accession>
<dbReference type="EMBL" id="CAFBPR010000019">
    <property type="protein sequence ID" value="CAB5016396.1"/>
    <property type="molecule type" value="Genomic_DNA"/>
</dbReference>
<dbReference type="EMBL" id="CAEZWC010000007">
    <property type="protein sequence ID" value="CAB4641908.1"/>
    <property type="molecule type" value="Genomic_DNA"/>
</dbReference>
<evidence type="ECO:0000313" key="11">
    <source>
        <dbReference type="EMBL" id="CAB5016396.1"/>
    </source>
</evidence>
<keyword evidence="3" id="KW-0560">Oxidoreductase</keyword>
<evidence type="ECO:0000313" key="7">
    <source>
        <dbReference type="EMBL" id="CAB4610744.1"/>
    </source>
</evidence>
<dbReference type="PANTHER" id="PTHR43401:SF5">
    <property type="entry name" value="ALCOHOL DEHYDROGENASE-RELATED"/>
    <property type="match status" value="1"/>
</dbReference>
<evidence type="ECO:0000313" key="10">
    <source>
        <dbReference type="EMBL" id="CAB4964652.1"/>
    </source>
</evidence>
<keyword evidence="2" id="KW-0862">Zinc</keyword>
<dbReference type="EMBL" id="CAEZTE010000007">
    <property type="protein sequence ID" value="CAB4556605.1"/>
    <property type="molecule type" value="Genomic_DNA"/>
</dbReference>
<evidence type="ECO:0000313" key="9">
    <source>
        <dbReference type="EMBL" id="CAB4641908.1"/>
    </source>
</evidence>
<dbReference type="EMBL" id="CAEZVR010000003">
    <property type="protein sequence ID" value="CAB4627591.1"/>
    <property type="molecule type" value="Genomic_DNA"/>
</dbReference>
<dbReference type="SMART" id="SM00829">
    <property type="entry name" value="PKS_ER"/>
    <property type="match status" value="1"/>
</dbReference>
<evidence type="ECO:0000256" key="2">
    <source>
        <dbReference type="ARBA" id="ARBA00022833"/>
    </source>
</evidence>
<name>A0A6J6JZF5_9ZZZZ</name>
<sequence>MRAVSIVTPGKIEIIELPDPTPSSTEVVVEVAAVGICGTDLHIFEGEFAPTFPIVPGHEMTGTIVAIGKDVTEVKIGDPVAIDPSVHCGECFYCRRARGNLCENWNALGVSMPGAAAQFLLSPKKNIHKLSKDIDLKSAALIEPLSCAVRGYDQLPRIPGSHYLIYGSGTMGLMMAELARVNGAASVSIVDLNNEKLVTAKALGFMHVATSADQFDQPRGFDVVIDCTGVVAAIKAGLKHVMPGGTFLQFGVANHDAKVEIEPFWIYNKEITIVGSMAVLHSFDRAVELFANGVLNADVMISDRYPLEQYETALQAFKSGKGRKTIVLPNG</sequence>
<dbReference type="GO" id="GO:0008270">
    <property type="term" value="F:zinc ion binding"/>
    <property type="evidence" value="ECO:0007669"/>
    <property type="project" value="InterPro"/>
</dbReference>
<dbReference type="EMBL" id="CAFBNV010000039">
    <property type="protein sequence ID" value="CAB4964652.1"/>
    <property type="molecule type" value="Genomic_DNA"/>
</dbReference>
<dbReference type="AlphaFoldDB" id="A0A6J6JZF5"/>
<dbReference type="Gene3D" id="3.90.180.10">
    <property type="entry name" value="Medium-chain alcohol dehydrogenases, catalytic domain"/>
    <property type="match status" value="1"/>
</dbReference>
<dbReference type="InterPro" id="IPR013154">
    <property type="entry name" value="ADH-like_N"/>
</dbReference>
<evidence type="ECO:0000256" key="1">
    <source>
        <dbReference type="ARBA" id="ARBA00022723"/>
    </source>
</evidence>
<dbReference type="EMBL" id="CAEZSW010000012">
    <property type="protein sequence ID" value="CAB4548356.1"/>
    <property type="molecule type" value="Genomic_DNA"/>
</dbReference>
<dbReference type="PROSITE" id="PS00059">
    <property type="entry name" value="ADH_ZINC"/>
    <property type="match status" value="1"/>
</dbReference>
<evidence type="ECO:0000259" key="4">
    <source>
        <dbReference type="SMART" id="SM00829"/>
    </source>
</evidence>
<dbReference type="EMBL" id="CAEZVA010000012">
    <property type="protein sequence ID" value="CAB4610744.1"/>
    <property type="molecule type" value="Genomic_DNA"/>
</dbReference>
<protein>
    <submittedName>
        <fullName evidence="9">Unannotated protein</fullName>
    </submittedName>
</protein>
<reference evidence="9" key="1">
    <citation type="submission" date="2020-05" db="EMBL/GenBank/DDBJ databases">
        <authorList>
            <person name="Chiriac C."/>
            <person name="Salcher M."/>
            <person name="Ghai R."/>
            <person name="Kavagutti S V."/>
        </authorList>
    </citation>
    <scope>NUCLEOTIDE SEQUENCE</scope>
</reference>
<feature type="domain" description="Enoyl reductase (ER)" evidence="4">
    <location>
        <begin position="10"/>
        <end position="328"/>
    </location>
</feature>
<dbReference type="InterPro" id="IPR036291">
    <property type="entry name" value="NAD(P)-bd_dom_sf"/>
</dbReference>
<gene>
    <name evidence="5" type="ORF">UFOPK1508_00221</name>
    <name evidence="6" type="ORF">UFOPK1599_00253</name>
    <name evidence="7" type="ORF">UFOPK1894_00295</name>
    <name evidence="8" type="ORF">UFOPK2139_00037</name>
    <name evidence="9" type="ORF">UFOPK2179_00198</name>
    <name evidence="10" type="ORF">UFOPK3883_00605</name>
    <name evidence="11" type="ORF">UFOPK4125_00202</name>
</gene>
<dbReference type="InterPro" id="IPR002328">
    <property type="entry name" value="ADH_Zn_CS"/>
</dbReference>
<dbReference type="InterPro" id="IPR013149">
    <property type="entry name" value="ADH-like_C"/>
</dbReference>
<evidence type="ECO:0000256" key="3">
    <source>
        <dbReference type="ARBA" id="ARBA00023002"/>
    </source>
</evidence>
<dbReference type="GO" id="GO:0016491">
    <property type="term" value="F:oxidoreductase activity"/>
    <property type="evidence" value="ECO:0007669"/>
    <property type="project" value="UniProtKB-KW"/>
</dbReference>
<proteinExistence type="predicted"/>
<dbReference type="CDD" id="cd08234">
    <property type="entry name" value="threonine_DH_like"/>
    <property type="match status" value="1"/>
</dbReference>
<dbReference type="Pfam" id="PF00107">
    <property type="entry name" value="ADH_zinc_N"/>
    <property type="match status" value="1"/>
</dbReference>